<dbReference type="EMBL" id="KN835676">
    <property type="protein sequence ID" value="KIK35002.1"/>
    <property type="molecule type" value="Genomic_DNA"/>
</dbReference>
<evidence type="ECO:0000313" key="3">
    <source>
        <dbReference type="Proteomes" id="UP000054485"/>
    </source>
</evidence>
<dbReference type="Pfam" id="PF12937">
    <property type="entry name" value="F-box-like"/>
    <property type="match status" value="1"/>
</dbReference>
<name>A0A0D0AL81_9AGAM</name>
<dbReference type="SUPFAM" id="SSF81383">
    <property type="entry name" value="F-box domain"/>
    <property type="match status" value="1"/>
</dbReference>
<dbReference type="InterPro" id="IPR036047">
    <property type="entry name" value="F-box-like_dom_sf"/>
</dbReference>
<dbReference type="InterPro" id="IPR032675">
    <property type="entry name" value="LRR_dom_sf"/>
</dbReference>
<organism evidence="2 3">
    <name type="scientific">Suillus luteus UH-Slu-Lm8-n1</name>
    <dbReference type="NCBI Taxonomy" id="930992"/>
    <lineage>
        <taxon>Eukaryota</taxon>
        <taxon>Fungi</taxon>
        <taxon>Dikarya</taxon>
        <taxon>Basidiomycota</taxon>
        <taxon>Agaricomycotina</taxon>
        <taxon>Agaricomycetes</taxon>
        <taxon>Agaricomycetidae</taxon>
        <taxon>Boletales</taxon>
        <taxon>Suillineae</taxon>
        <taxon>Suillaceae</taxon>
        <taxon>Suillus</taxon>
    </lineage>
</organism>
<dbReference type="STRING" id="930992.A0A0D0AL81"/>
<feature type="domain" description="F-box" evidence="1">
    <location>
        <begin position="105"/>
        <end position="161"/>
    </location>
</feature>
<proteinExistence type="predicted"/>
<sequence length="458" mass="51672">MQPSVNSTSNLVPASHIINALQNIMPDLESSYSRGTVPNIDHPTIELNNKSISAILTARKQQLDAVLHEISDVERVMDSIKNFHKQLVEQKEKIIQSMTFHKGLGSALWRLPPEILSQIFHHCLPEDNLSPASNQAPLLLTRICRPWRDVAVNTPSLWCKLYVEINLNGAGEEDDMSFYGDWEEEDVEADDRVWQQAAFLHDSWLKRSRGCPLSLVLRRYPSSKLLRNLLQPYMHQILSLSATFSRGAERPQLLLEGLSTLRELVIQEVGSSDILDITRSISQLPSTMRVLDVMRTPFDVDHISSLNPVLAHLTHVKISIRHTDALLQLLRLCPNLSSLTLQLFNMNKTLKPVTHANIQSFRVDYCGRLMMAVNLSLADLFDALSLPNLRIFEGYCPRDGPWPHEQLKHLFARSKCPLESLSFKGGVKAEAVPQAEYLALIPSLDIVVTPGSINGYWC</sequence>
<dbReference type="OrthoDB" id="3253362at2759"/>
<reference evidence="2 3" key="1">
    <citation type="submission" date="2014-04" db="EMBL/GenBank/DDBJ databases">
        <authorList>
            <consortium name="DOE Joint Genome Institute"/>
            <person name="Kuo A."/>
            <person name="Ruytinx J."/>
            <person name="Rineau F."/>
            <person name="Colpaert J."/>
            <person name="Kohler A."/>
            <person name="Nagy L.G."/>
            <person name="Floudas D."/>
            <person name="Copeland A."/>
            <person name="Barry K.W."/>
            <person name="Cichocki N."/>
            <person name="Veneault-Fourrey C."/>
            <person name="LaButti K."/>
            <person name="Lindquist E.A."/>
            <person name="Lipzen A."/>
            <person name="Lundell T."/>
            <person name="Morin E."/>
            <person name="Murat C."/>
            <person name="Sun H."/>
            <person name="Tunlid A."/>
            <person name="Henrissat B."/>
            <person name="Grigoriev I.V."/>
            <person name="Hibbett D.S."/>
            <person name="Martin F."/>
            <person name="Nordberg H.P."/>
            <person name="Cantor M.N."/>
            <person name="Hua S.X."/>
        </authorList>
    </citation>
    <scope>NUCLEOTIDE SEQUENCE [LARGE SCALE GENOMIC DNA]</scope>
    <source>
        <strain evidence="2 3">UH-Slu-Lm8-n1</strain>
    </source>
</reference>
<dbReference type="AlphaFoldDB" id="A0A0D0AL81"/>
<evidence type="ECO:0000313" key="2">
    <source>
        <dbReference type="EMBL" id="KIK35002.1"/>
    </source>
</evidence>
<accession>A0A0D0AL81</accession>
<dbReference type="SUPFAM" id="SSF52047">
    <property type="entry name" value="RNI-like"/>
    <property type="match status" value="1"/>
</dbReference>
<protein>
    <recommendedName>
        <fullName evidence="1">F-box domain-containing protein</fullName>
    </recommendedName>
</protein>
<dbReference type="InParanoid" id="A0A0D0AL81"/>
<dbReference type="Gene3D" id="1.20.1280.50">
    <property type="match status" value="1"/>
</dbReference>
<gene>
    <name evidence="2" type="ORF">CY34DRAFT_812478</name>
</gene>
<dbReference type="Gene3D" id="3.80.10.10">
    <property type="entry name" value="Ribonuclease Inhibitor"/>
    <property type="match status" value="1"/>
</dbReference>
<dbReference type="PROSITE" id="PS50181">
    <property type="entry name" value="FBOX"/>
    <property type="match status" value="1"/>
</dbReference>
<keyword evidence="3" id="KW-1185">Reference proteome</keyword>
<reference evidence="3" key="2">
    <citation type="submission" date="2015-01" db="EMBL/GenBank/DDBJ databases">
        <title>Evolutionary Origins and Diversification of the Mycorrhizal Mutualists.</title>
        <authorList>
            <consortium name="DOE Joint Genome Institute"/>
            <consortium name="Mycorrhizal Genomics Consortium"/>
            <person name="Kohler A."/>
            <person name="Kuo A."/>
            <person name="Nagy L.G."/>
            <person name="Floudas D."/>
            <person name="Copeland A."/>
            <person name="Barry K.W."/>
            <person name="Cichocki N."/>
            <person name="Veneault-Fourrey C."/>
            <person name="LaButti K."/>
            <person name="Lindquist E.A."/>
            <person name="Lipzen A."/>
            <person name="Lundell T."/>
            <person name="Morin E."/>
            <person name="Murat C."/>
            <person name="Riley R."/>
            <person name="Ohm R."/>
            <person name="Sun H."/>
            <person name="Tunlid A."/>
            <person name="Henrissat B."/>
            <person name="Grigoriev I.V."/>
            <person name="Hibbett D.S."/>
            <person name="Martin F."/>
        </authorList>
    </citation>
    <scope>NUCLEOTIDE SEQUENCE [LARGE SCALE GENOMIC DNA]</scope>
    <source>
        <strain evidence="3">UH-Slu-Lm8-n1</strain>
    </source>
</reference>
<dbReference type="InterPro" id="IPR001810">
    <property type="entry name" value="F-box_dom"/>
</dbReference>
<evidence type="ECO:0000259" key="1">
    <source>
        <dbReference type="PROSITE" id="PS50181"/>
    </source>
</evidence>
<dbReference type="Proteomes" id="UP000054485">
    <property type="component" value="Unassembled WGS sequence"/>
</dbReference>
<dbReference type="HOGENOM" id="CLU_018544_12_0_1"/>